<gene>
    <name evidence="2" type="ORF">ACOF00016_LOCUS3801</name>
</gene>
<feature type="region of interest" description="Disordered" evidence="1">
    <location>
        <begin position="27"/>
        <end position="70"/>
    </location>
</feature>
<accession>A0A7S3KZ47</accession>
<name>A0A7S3KZ47_9STRA</name>
<organism evidence="2">
    <name type="scientific">Amphora coffeiformis</name>
    <dbReference type="NCBI Taxonomy" id="265554"/>
    <lineage>
        <taxon>Eukaryota</taxon>
        <taxon>Sar</taxon>
        <taxon>Stramenopiles</taxon>
        <taxon>Ochrophyta</taxon>
        <taxon>Bacillariophyta</taxon>
        <taxon>Bacillariophyceae</taxon>
        <taxon>Bacillariophycidae</taxon>
        <taxon>Thalassiophysales</taxon>
        <taxon>Catenulaceae</taxon>
        <taxon>Amphora</taxon>
    </lineage>
</organism>
<evidence type="ECO:0000256" key="1">
    <source>
        <dbReference type="SAM" id="MobiDB-lite"/>
    </source>
</evidence>
<protein>
    <submittedName>
        <fullName evidence="2">Uncharacterized protein</fullName>
    </submittedName>
</protein>
<dbReference type="AlphaFoldDB" id="A0A7S3KZ47"/>
<evidence type="ECO:0000313" key="2">
    <source>
        <dbReference type="EMBL" id="CAE0405838.1"/>
    </source>
</evidence>
<proteinExistence type="predicted"/>
<dbReference type="EMBL" id="HBIM01004443">
    <property type="protein sequence ID" value="CAE0405838.1"/>
    <property type="molecule type" value="Transcribed_RNA"/>
</dbReference>
<feature type="compositionally biased region" description="Low complexity" evidence="1">
    <location>
        <begin position="33"/>
        <end position="45"/>
    </location>
</feature>
<reference evidence="2" key="1">
    <citation type="submission" date="2021-01" db="EMBL/GenBank/DDBJ databases">
        <authorList>
            <person name="Corre E."/>
            <person name="Pelletier E."/>
            <person name="Niang G."/>
            <person name="Scheremetjew M."/>
            <person name="Finn R."/>
            <person name="Kale V."/>
            <person name="Holt S."/>
            <person name="Cochrane G."/>
            <person name="Meng A."/>
            <person name="Brown T."/>
            <person name="Cohen L."/>
        </authorList>
    </citation>
    <scope>NUCLEOTIDE SEQUENCE</scope>
    <source>
        <strain evidence="2">CCMP127</strain>
    </source>
</reference>
<sequence>MSLSIHLQLLLTDPSVELVIDNACTHGKRQRQRPTLLRTRSTPTQATSKEKQRKASRWESTPTKSDAKDVAPVLARRMGGSATITVASSLRPPVRPTRDVAPVCRRSRCADDVRKNTMSCLMEILEYSGSKLSLETTSDFFDEDLLSNSLDLCSVHSTRTL</sequence>